<feature type="transmembrane region" description="Helical" evidence="7">
    <location>
        <begin position="396"/>
        <end position="417"/>
    </location>
</feature>
<proteinExistence type="inferred from homology"/>
<dbReference type="InterPro" id="IPR006707">
    <property type="entry name" value="T7SS_EccD"/>
</dbReference>
<dbReference type="PIRSF" id="PIRSF017804">
    <property type="entry name" value="Secretion_EccD1"/>
    <property type="match status" value="1"/>
</dbReference>
<dbReference type="STRING" id="208439.AJAP_08565"/>
<name>A0A075UNY8_9PSEU</name>
<dbReference type="Pfam" id="PF08817">
    <property type="entry name" value="YukD"/>
    <property type="match status" value="1"/>
</dbReference>
<comment type="similarity">
    <text evidence="2">Belongs to the EccD/Snm4 family.</text>
</comment>
<evidence type="ECO:0000313" key="9">
    <source>
        <dbReference type="EMBL" id="AIG74613.1"/>
    </source>
</evidence>
<feature type="transmembrane region" description="Helical" evidence="7">
    <location>
        <begin position="146"/>
        <end position="165"/>
    </location>
</feature>
<feature type="domain" description="EccD-like transmembrane" evidence="8">
    <location>
        <begin position="117"/>
        <end position="458"/>
    </location>
</feature>
<dbReference type="AlphaFoldDB" id="A0A075UNY8"/>
<keyword evidence="5 7" id="KW-1133">Transmembrane helix</keyword>
<evidence type="ECO:0000256" key="1">
    <source>
        <dbReference type="ARBA" id="ARBA00004651"/>
    </source>
</evidence>
<dbReference type="RefSeq" id="WP_038509457.1">
    <property type="nucleotide sequence ID" value="NZ_CP008953.1"/>
</dbReference>
<reference evidence="9 10" key="1">
    <citation type="journal article" date="2014" name="J. Biotechnol.">
        <title>Complete genome sequence of the actinobacterium Amycolatopsis japonica MG417-CF17(T) (=DSM 44213T) producing (S,S)-N,N'-ethylenediaminedisuccinic acid.</title>
        <authorList>
            <person name="Stegmann E."/>
            <person name="Albersmeier A."/>
            <person name="Spohn M."/>
            <person name="Gert H."/>
            <person name="Weber T."/>
            <person name="Wohlleben W."/>
            <person name="Kalinowski J."/>
            <person name="Ruckert C."/>
        </authorList>
    </citation>
    <scope>NUCLEOTIDE SEQUENCE [LARGE SCALE GENOMIC DNA]</scope>
    <source>
        <strain evidence="10">MG417-CF17 (DSM 44213)</strain>
    </source>
</reference>
<evidence type="ECO:0000256" key="3">
    <source>
        <dbReference type="ARBA" id="ARBA00022475"/>
    </source>
</evidence>
<comment type="subcellular location">
    <subcellularLocation>
        <location evidence="1">Cell membrane</location>
        <topology evidence="1">Multi-pass membrane protein</topology>
    </subcellularLocation>
</comment>
<evidence type="ECO:0000256" key="2">
    <source>
        <dbReference type="ARBA" id="ARBA00006162"/>
    </source>
</evidence>
<feature type="transmembrane region" description="Helical" evidence="7">
    <location>
        <begin position="255"/>
        <end position="277"/>
    </location>
</feature>
<keyword evidence="3" id="KW-1003">Cell membrane</keyword>
<sequence length="460" mass="46825">MQTAGLVRVTITTPHRRIDMALPEHASVAEILPGLLARAGEGMADDGVAGGGWQLRRADGTAFDLDRTLGAHRVRDGEILHLTPRRAEWPEPEYDDLVDAIATGSGRTGKAWGPRHTRQAGLAVGAVAMSFGLLAVLRAGPPWTSPAAWALAVSALLLAAGVLLARALRDAGAGAVLAAVALPFAFAGGGLLLAGDDPIGELSAGHLLLASAALLLAAVVGHLGVTAAPALFAGAATVGLLGVLGGWLATFDDLAGYRSAAVIGSAVLVLSTTFAPLSLRLGRVPMPVLPRSTADLVRDDPQPPLDLVHAAVARADALLTGMLGGAAIVAMYCQMHLIRSDSEAAVVLVALLAAGFLVRARLYPILRQRTPILVAGIFGAGCLLAGPLMADRSLLLVLAGPLSLAVAAGVIASGVVLSTRAANPYLGRIAEYFEILVTIAVVPVACSVLGLYGYVRGLGG</sequence>
<organism evidence="9 10">
    <name type="scientific">Amycolatopsis japonica</name>
    <dbReference type="NCBI Taxonomy" id="208439"/>
    <lineage>
        <taxon>Bacteria</taxon>
        <taxon>Bacillati</taxon>
        <taxon>Actinomycetota</taxon>
        <taxon>Actinomycetes</taxon>
        <taxon>Pseudonocardiales</taxon>
        <taxon>Pseudonocardiaceae</taxon>
        <taxon>Amycolatopsis</taxon>
        <taxon>Amycolatopsis japonica group</taxon>
    </lineage>
</organism>
<dbReference type="InterPro" id="IPR024962">
    <property type="entry name" value="YukD-like"/>
</dbReference>
<dbReference type="KEGG" id="aja:AJAP_08565"/>
<protein>
    <submittedName>
        <fullName evidence="9">Secretion protein snm4</fullName>
    </submittedName>
</protein>
<evidence type="ECO:0000256" key="5">
    <source>
        <dbReference type="ARBA" id="ARBA00022989"/>
    </source>
</evidence>
<evidence type="ECO:0000313" key="10">
    <source>
        <dbReference type="Proteomes" id="UP000028492"/>
    </source>
</evidence>
<dbReference type="NCBIfam" id="TIGR03920">
    <property type="entry name" value="T7SS_EccD"/>
    <property type="match status" value="1"/>
</dbReference>
<feature type="transmembrane region" description="Helical" evidence="7">
    <location>
        <begin position="120"/>
        <end position="140"/>
    </location>
</feature>
<keyword evidence="4 7" id="KW-0812">Transmembrane</keyword>
<dbReference type="Pfam" id="PF19053">
    <property type="entry name" value="EccD"/>
    <property type="match status" value="1"/>
</dbReference>
<feature type="transmembrane region" description="Helical" evidence="7">
    <location>
        <begin position="317"/>
        <end position="338"/>
    </location>
</feature>
<feature type="transmembrane region" description="Helical" evidence="7">
    <location>
        <begin position="230"/>
        <end position="249"/>
    </location>
</feature>
<dbReference type="Gene3D" id="3.10.20.90">
    <property type="entry name" value="Phosphatidylinositol 3-kinase Catalytic Subunit, Chain A, domain 1"/>
    <property type="match status" value="1"/>
</dbReference>
<evidence type="ECO:0000256" key="7">
    <source>
        <dbReference type="SAM" id="Phobius"/>
    </source>
</evidence>
<feature type="transmembrane region" description="Helical" evidence="7">
    <location>
        <begin position="372"/>
        <end position="390"/>
    </location>
</feature>
<dbReference type="InterPro" id="IPR044049">
    <property type="entry name" value="EccD_transm"/>
</dbReference>
<feature type="transmembrane region" description="Helical" evidence="7">
    <location>
        <begin position="204"/>
        <end position="223"/>
    </location>
</feature>
<dbReference type="EMBL" id="CP008953">
    <property type="protein sequence ID" value="AIG74613.1"/>
    <property type="molecule type" value="Genomic_DNA"/>
</dbReference>
<dbReference type="eggNOG" id="ENOG502ZAY5">
    <property type="taxonomic scope" value="Bacteria"/>
</dbReference>
<keyword evidence="6 7" id="KW-0472">Membrane</keyword>
<feature type="transmembrane region" description="Helical" evidence="7">
    <location>
        <begin position="172"/>
        <end position="192"/>
    </location>
</feature>
<keyword evidence="10" id="KW-1185">Reference proteome</keyword>
<gene>
    <name evidence="9" type="ORF">AJAP_08565</name>
</gene>
<feature type="transmembrane region" description="Helical" evidence="7">
    <location>
        <begin position="344"/>
        <end position="360"/>
    </location>
</feature>
<dbReference type="GO" id="GO:0005886">
    <property type="term" value="C:plasma membrane"/>
    <property type="evidence" value="ECO:0007669"/>
    <property type="project" value="UniProtKB-SubCell"/>
</dbReference>
<feature type="transmembrane region" description="Helical" evidence="7">
    <location>
        <begin position="429"/>
        <end position="455"/>
    </location>
</feature>
<accession>A0A075UNY8</accession>
<evidence type="ECO:0000256" key="4">
    <source>
        <dbReference type="ARBA" id="ARBA00022692"/>
    </source>
</evidence>
<dbReference type="Proteomes" id="UP000028492">
    <property type="component" value="Chromosome"/>
</dbReference>
<evidence type="ECO:0000256" key="6">
    <source>
        <dbReference type="ARBA" id="ARBA00023136"/>
    </source>
</evidence>
<dbReference type="HOGENOM" id="CLU_028325_1_0_11"/>
<evidence type="ECO:0000259" key="8">
    <source>
        <dbReference type="Pfam" id="PF19053"/>
    </source>
</evidence>